<feature type="signal peptide" evidence="1">
    <location>
        <begin position="1"/>
        <end position="18"/>
    </location>
</feature>
<dbReference type="InterPro" id="IPR011050">
    <property type="entry name" value="Pectin_lyase_fold/virulence"/>
</dbReference>
<dbReference type="Gene3D" id="2.160.20.10">
    <property type="entry name" value="Single-stranded right-handed beta-helix, Pectin lyase-like"/>
    <property type="match status" value="1"/>
</dbReference>
<dbReference type="Proteomes" id="UP000290218">
    <property type="component" value="Unassembled WGS sequence"/>
</dbReference>
<dbReference type="InterPro" id="IPR035953">
    <property type="entry name" value="Dextranase_N-ter"/>
</dbReference>
<evidence type="ECO:0008006" key="4">
    <source>
        <dbReference type="Google" id="ProtNLM"/>
    </source>
</evidence>
<dbReference type="InterPro" id="IPR012334">
    <property type="entry name" value="Pectin_lyas_fold"/>
</dbReference>
<dbReference type="AlphaFoldDB" id="A0A4Q1CBF3"/>
<feature type="chain" id="PRO_5020623923" description="Glycosyl hydrolases family 28" evidence="1">
    <location>
        <begin position="19"/>
        <end position="484"/>
    </location>
</feature>
<dbReference type="EMBL" id="SDHX01000001">
    <property type="protein sequence ID" value="RXK56318.1"/>
    <property type="molecule type" value="Genomic_DNA"/>
</dbReference>
<evidence type="ECO:0000313" key="3">
    <source>
        <dbReference type="Proteomes" id="UP000290218"/>
    </source>
</evidence>
<gene>
    <name evidence="2" type="ORF">ESB00_10735</name>
</gene>
<sequence length="484" mass="53461">MKVLLGLFFLTVVLPVHAALETYPRPADNRWISGRYTVEVSQEGAPAQPAYVYESTNPFHGAGQAMGEANHWTTFSFSGSVTITVTLPAAIKPTSVSILPASYGISARISGQKIQLSLDQPRQIALEINGDRKQPLFLFAKELEQAVPDLGAANVIDFSRNPTVHNDPAKPNILYFPPGEYDLVALGYDLNKGFPLDAGDIVYIAGGAVVHGAFSSHAENVTVRGRGVISGAKWRAVRHRYADAQIPWNYGKYREIAVYLHGPRATVEGVTFTDPVHFCISVGDDSLVRGVQCFGWWYTTDGVRAGDRSVVEDSFFKVNDDVVKVYCNDMVVRRCLIWAQMNGAPFQFTWNLKDPVRGVRVSDIIIMASEVTSDRELMGNRAVVNSRLNMGAAISDFVFERIRIEGDVYRVLGLHIGQAGSIRDITLRDIEVTGRIKYFNYLNATGGTISDIKLENIRVAGQRLKTLDEFIVVERGDVSNVTLR</sequence>
<proteinExistence type="predicted"/>
<evidence type="ECO:0000256" key="1">
    <source>
        <dbReference type="SAM" id="SignalP"/>
    </source>
</evidence>
<keyword evidence="1" id="KW-0732">Signal</keyword>
<dbReference type="Gene3D" id="2.60.350.10">
    <property type="entry name" value="Dextranase, N-terminal"/>
    <property type="match status" value="1"/>
</dbReference>
<keyword evidence="3" id="KW-1185">Reference proteome</keyword>
<reference evidence="2 3" key="1">
    <citation type="submission" date="2019-01" db="EMBL/GenBank/DDBJ databases">
        <title>Lacunisphaera sp. strain TWA-58.</title>
        <authorList>
            <person name="Chen W.-M."/>
        </authorList>
    </citation>
    <scope>NUCLEOTIDE SEQUENCE [LARGE SCALE GENOMIC DNA]</scope>
    <source>
        <strain evidence="2 3">TWA-58</strain>
    </source>
</reference>
<dbReference type="OrthoDB" id="179074at2"/>
<name>A0A4Q1CBF3_9BACT</name>
<organism evidence="2 3">
    <name type="scientific">Oleiharenicola lentus</name>
    <dbReference type="NCBI Taxonomy" id="2508720"/>
    <lineage>
        <taxon>Bacteria</taxon>
        <taxon>Pseudomonadati</taxon>
        <taxon>Verrucomicrobiota</taxon>
        <taxon>Opitutia</taxon>
        <taxon>Opitutales</taxon>
        <taxon>Opitutaceae</taxon>
        <taxon>Oleiharenicola</taxon>
    </lineage>
</organism>
<dbReference type="RefSeq" id="WP_129047686.1">
    <property type="nucleotide sequence ID" value="NZ_SDHX01000001.1"/>
</dbReference>
<dbReference type="SUPFAM" id="SSF51126">
    <property type="entry name" value="Pectin lyase-like"/>
    <property type="match status" value="1"/>
</dbReference>
<protein>
    <recommendedName>
        <fullName evidence="4">Glycosyl hydrolases family 28</fullName>
    </recommendedName>
</protein>
<comment type="caution">
    <text evidence="2">The sequence shown here is derived from an EMBL/GenBank/DDBJ whole genome shotgun (WGS) entry which is preliminary data.</text>
</comment>
<evidence type="ECO:0000313" key="2">
    <source>
        <dbReference type="EMBL" id="RXK56318.1"/>
    </source>
</evidence>
<accession>A0A4Q1CBF3</accession>